<dbReference type="PANTHER" id="PTHR32432:SF13">
    <property type="entry name" value="ETHANOLAMINE AMMONIA-LYASE REACTIVASE EUTA"/>
    <property type="match status" value="1"/>
</dbReference>
<sequence>MDEEWITSVGIDLGTSTTKCIVSRLRLARKSAAHALPRFEIAERRLAYESAVYSTPLLNRDEIDIAQVMRWLEQEYGKAGIRLSDIKSGAVIITGETATKHNAKQLLHYLADRAGDFVVATAGADLESLLSGKGSGAERRSEQSRGVVCNIDIGGGTANASFFRRGRMIETVTLHVGGRLIQLTPEGRIVYVSEAIRPWLRENGFHLQVGAAPTYDYVRLIARQMSRTLLDFLQGVPSQGRLLAVGRVPEEMPAIGEWMISGGIGAMLGAVPPESMKETAVYGDFGPLLAAALAEECARRSFSLIRAAHAVHATVIGAGMQSTEISGATLHLTPDMLPMKNMPVVKLPDDDAEAAIRSGLQIYGQDSCPPFALFIPSRRNVTYDIIRRLSESIVQGYLRLVPGCAKLVVVCENDMAKALGQSLLLRSSGALRIVCIDQVKVDHGDYLDLGEPIRGTMVPVIVKTLVFSGS</sequence>
<dbReference type="EMBL" id="CP091430">
    <property type="protein sequence ID" value="UVI30516.1"/>
    <property type="molecule type" value="Genomic_DNA"/>
</dbReference>
<proteinExistence type="predicted"/>
<dbReference type="InterPro" id="IPR043129">
    <property type="entry name" value="ATPase_NBD"/>
</dbReference>
<dbReference type="InterPro" id="IPR050696">
    <property type="entry name" value="FtsA/MreB"/>
</dbReference>
<dbReference type="SUPFAM" id="SSF53067">
    <property type="entry name" value="Actin-like ATPase domain"/>
    <property type="match status" value="1"/>
</dbReference>
<dbReference type="PIRSF" id="PIRSF012293">
    <property type="entry name" value="EutA"/>
    <property type="match status" value="1"/>
</dbReference>
<dbReference type="RefSeq" id="WP_258386582.1">
    <property type="nucleotide sequence ID" value="NZ_CP091430.1"/>
</dbReference>
<accession>A0ABY5S9A5</accession>
<dbReference type="Pfam" id="PF06277">
    <property type="entry name" value="EutA"/>
    <property type="match status" value="1"/>
</dbReference>
<keyword evidence="2" id="KW-1185">Reference proteome</keyword>
<gene>
    <name evidence="1" type="ORF">L1F29_01080</name>
</gene>
<protein>
    <submittedName>
        <fullName evidence="1">Ethanolamine ammonia-lyase reactivating factor EutA</fullName>
    </submittedName>
</protein>
<organism evidence="1 2">
    <name type="scientific">Paenibacillus spongiae</name>
    <dbReference type="NCBI Taxonomy" id="2909671"/>
    <lineage>
        <taxon>Bacteria</taxon>
        <taxon>Bacillati</taxon>
        <taxon>Bacillota</taxon>
        <taxon>Bacilli</taxon>
        <taxon>Bacillales</taxon>
        <taxon>Paenibacillaceae</taxon>
        <taxon>Paenibacillus</taxon>
    </lineage>
</organism>
<evidence type="ECO:0000313" key="1">
    <source>
        <dbReference type="EMBL" id="UVI30516.1"/>
    </source>
</evidence>
<dbReference type="Proteomes" id="UP001057877">
    <property type="component" value="Chromosome"/>
</dbReference>
<evidence type="ECO:0000313" key="2">
    <source>
        <dbReference type="Proteomes" id="UP001057877"/>
    </source>
</evidence>
<dbReference type="InterPro" id="IPR009377">
    <property type="entry name" value="EutA"/>
</dbReference>
<reference evidence="1" key="1">
    <citation type="submission" date="2022-01" db="EMBL/GenBank/DDBJ databases">
        <title>Paenibacillus spongiae sp. nov., isolated from marine sponge.</title>
        <authorList>
            <person name="Li Z."/>
            <person name="Zhang M."/>
        </authorList>
    </citation>
    <scope>NUCLEOTIDE SEQUENCE</scope>
    <source>
        <strain evidence="1">PHS-Z3</strain>
    </source>
</reference>
<dbReference type="PANTHER" id="PTHR32432">
    <property type="entry name" value="CELL DIVISION PROTEIN FTSA-RELATED"/>
    <property type="match status" value="1"/>
</dbReference>
<name>A0ABY5S9A5_9BACL</name>